<dbReference type="GO" id="GO:0006508">
    <property type="term" value="P:proteolysis"/>
    <property type="evidence" value="ECO:0007669"/>
    <property type="project" value="UniProtKB-KW"/>
</dbReference>
<protein>
    <submittedName>
        <fullName evidence="3">Protease complex subunit PrcB family protein</fullName>
    </submittedName>
</protein>
<sequence length="146" mass="16992">MNKKWWVLIFLTIVILGIIFIPKILTDKGDEKVSFDIIKEDDIPKEIEEILPKYQKEERALACKVDDKIYIVVTRGEKNTDGYDVTIQSIEKKKNNGKFDLIVYAEYTDPKPDEIVPQVITYPTVIAETELEKLPEKIDLKTNYIE</sequence>
<proteinExistence type="predicted"/>
<keyword evidence="3" id="KW-0645">Protease</keyword>
<dbReference type="Proteomes" id="UP000467132">
    <property type="component" value="Unassembled WGS sequence"/>
</dbReference>
<reference evidence="3 4" key="1">
    <citation type="submission" date="2018-08" db="EMBL/GenBank/DDBJ databases">
        <title>Murine metabolic-syndrome-specific gut microbial biobank.</title>
        <authorList>
            <person name="Liu C."/>
        </authorList>
    </citation>
    <scope>NUCLEOTIDE SEQUENCE [LARGE SCALE GENOMIC DNA]</scope>
    <source>
        <strain evidence="3 4">583</strain>
    </source>
</reference>
<dbReference type="GO" id="GO:0008233">
    <property type="term" value="F:peptidase activity"/>
    <property type="evidence" value="ECO:0007669"/>
    <property type="project" value="UniProtKB-KW"/>
</dbReference>
<keyword evidence="1" id="KW-1133">Transmembrane helix</keyword>
<feature type="transmembrane region" description="Helical" evidence="1">
    <location>
        <begin position="6"/>
        <end position="25"/>
    </location>
</feature>
<dbReference type="InterPro" id="IPR025748">
    <property type="entry name" value="PrcB_C_dom"/>
</dbReference>
<evidence type="ECO:0000313" key="3">
    <source>
        <dbReference type="EMBL" id="NBI07822.1"/>
    </source>
</evidence>
<dbReference type="Pfam" id="PF14343">
    <property type="entry name" value="PrcB_C"/>
    <property type="match status" value="1"/>
</dbReference>
<feature type="domain" description="PrcB C-terminal" evidence="2">
    <location>
        <begin position="69"/>
        <end position="129"/>
    </location>
</feature>
<keyword evidence="4" id="KW-1185">Reference proteome</keyword>
<evidence type="ECO:0000259" key="2">
    <source>
        <dbReference type="Pfam" id="PF14343"/>
    </source>
</evidence>
<comment type="caution">
    <text evidence="3">The sequence shown here is derived from an EMBL/GenBank/DDBJ whole genome shotgun (WGS) entry which is preliminary data.</text>
</comment>
<accession>A0A845R311</accession>
<keyword evidence="3" id="KW-0378">Hydrolase</keyword>
<name>A0A845R311_9CLOT</name>
<dbReference type="AlphaFoldDB" id="A0A845R311"/>
<dbReference type="RefSeq" id="WP_160198288.1">
    <property type="nucleotide sequence ID" value="NZ_QXXA01000015.1"/>
</dbReference>
<gene>
    <name evidence="3" type="ORF">D3Z33_13255</name>
</gene>
<dbReference type="OrthoDB" id="422698at2"/>
<organism evidence="3 4">
    <name type="scientific">Senegalia massiliensis</name>
    <dbReference type="NCBI Taxonomy" id="1720316"/>
    <lineage>
        <taxon>Bacteria</taxon>
        <taxon>Bacillati</taxon>
        <taxon>Bacillota</taxon>
        <taxon>Clostridia</taxon>
        <taxon>Eubacteriales</taxon>
        <taxon>Clostridiaceae</taxon>
        <taxon>Senegalia</taxon>
    </lineage>
</organism>
<keyword evidence="1" id="KW-0472">Membrane</keyword>
<evidence type="ECO:0000313" key="4">
    <source>
        <dbReference type="Proteomes" id="UP000467132"/>
    </source>
</evidence>
<keyword evidence="1" id="KW-0812">Transmembrane</keyword>
<dbReference type="EMBL" id="QXXA01000015">
    <property type="protein sequence ID" value="NBI07822.1"/>
    <property type="molecule type" value="Genomic_DNA"/>
</dbReference>
<evidence type="ECO:0000256" key="1">
    <source>
        <dbReference type="SAM" id="Phobius"/>
    </source>
</evidence>